<comment type="caution">
    <text evidence="2">The sequence shown here is derived from an EMBL/GenBank/DDBJ whole genome shotgun (WGS) entry which is preliminary data.</text>
</comment>
<dbReference type="Proteomes" id="UP000248039">
    <property type="component" value="Unassembled WGS sequence"/>
</dbReference>
<name>A0A2V4N785_9ACTN</name>
<accession>A0A2V4N785</accession>
<gene>
    <name evidence="2" type="ORF">C7C46_19025</name>
</gene>
<protein>
    <submittedName>
        <fullName evidence="2">Uncharacterized protein</fullName>
    </submittedName>
</protein>
<evidence type="ECO:0000313" key="3">
    <source>
        <dbReference type="Proteomes" id="UP000248039"/>
    </source>
</evidence>
<reference evidence="2 3" key="1">
    <citation type="submission" date="2018-03" db="EMBL/GenBank/DDBJ databases">
        <title>Bioinformatic expansion and discovery of thiopeptide antibiotics.</title>
        <authorList>
            <person name="Schwalen C.J."/>
            <person name="Hudson G.A."/>
            <person name="Mitchell D.A."/>
        </authorList>
    </citation>
    <scope>NUCLEOTIDE SEQUENCE [LARGE SCALE GENOMIC DNA]</scope>
    <source>
        <strain evidence="2 3">ATCC 21389</strain>
    </source>
</reference>
<sequence>MAEAHQRGWREGYEQGSKSGAASAKLKIEWLERRVKELEQQLDDATRIYDLDGDQVVQVGRYAYRWRGGEPLEVGDRVRIPENYVSRLKDGPGPTIGVVTALGTTYRGDLSVIIGRAPVADQA</sequence>
<evidence type="ECO:0000256" key="1">
    <source>
        <dbReference type="SAM" id="MobiDB-lite"/>
    </source>
</evidence>
<organism evidence="2 3">
    <name type="scientific">Streptomyces tateyamensis</name>
    <dbReference type="NCBI Taxonomy" id="565073"/>
    <lineage>
        <taxon>Bacteria</taxon>
        <taxon>Bacillati</taxon>
        <taxon>Actinomycetota</taxon>
        <taxon>Actinomycetes</taxon>
        <taxon>Kitasatosporales</taxon>
        <taxon>Streptomycetaceae</taxon>
        <taxon>Streptomyces</taxon>
    </lineage>
</organism>
<dbReference type="AlphaFoldDB" id="A0A2V4N785"/>
<proteinExistence type="predicted"/>
<keyword evidence="3" id="KW-1185">Reference proteome</keyword>
<dbReference type="OrthoDB" id="3430339at2"/>
<feature type="compositionally biased region" description="Basic and acidic residues" evidence="1">
    <location>
        <begin position="1"/>
        <end position="13"/>
    </location>
</feature>
<evidence type="ECO:0000313" key="2">
    <source>
        <dbReference type="EMBL" id="PYC77336.1"/>
    </source>
</evidence>
<feature type="region of interest" description="Disordered" evidence="1">
    <location>
        <begin position="1"/>
        <end position="23"/>
    </location>
</feature>
<dbReference type="EMBL" id="PYBW01000068">
    <property type="protein sequence ID" value="PYC77336.1"/>
    <property type="molecule type" value="Genomic_DNA"/>
</dbReference>